<dbReference type="InterPro" id="IPR018171">
    <property type="entry name" value="Pept_tRNA_hydro_CS"/>
</dbReference>
<evidence type="ECO:0000313" key="11">
    <source>
        <dbReference type="Proteomes" id="UP000238304"/>
    </source>
</evidence>
<comment type="catalytic activity">
    <reaction evidence="7 8">
        <text>an N-acyl-L-alpha-aminoacyl-tRNA + H2O = an N-acyl-L-amino acid + a tRNA + H(+)</text>
        <dbReference type="Rhea" id="RHEA:54448"/>
        <dbReference type="Rhea" id="RHEA-COMP:10123"/>
        <dbReference type="Rhea" id="RHEA-COMP:13883"/>
        <dbReference type="ChEBI" id="CHEBI:15377"/>
        <dbReference type="ChEBI" id="CHEBI:15378"/>
        <dbReference type="ChEBI" id="CHEBI:59874"/>
        <dbReference type="ChEBI" id="CHEBI:78442"/>
        <dbReference type="ChEBI" id="CHEBI:138191"/>
        <dbReference type="EC" id="3.1.1.29"/>
    </reaction>
</comment>
<comment type="similarity">
    <text evidence="5 7 9">Belongs to the PTH family.</text>
</comment>
<keyword evidence="3 7" id="KW-0378">Hydrolase</keyword>
<dbReference type="PROSITE" id="PS01195">
    <property type="entry name" value="PEPT_TRNA_HYDROL_1"/>
    <property type="match status" value="1"/>
</dbReference>
<proteinExistence type="inferred from homology"/>
<evidence type="ECO:0000256" key="8">
    <source>
        <dbReference type="RuleBase" id="RU000673"/>
    </source>
</evidence>
<dbReference type="CDD" id="cd00462">
    <property type="entry name" value="PTH"/>
    <property type="match status" value="1"/>
</dbReference>
<dbReference type="InterPro" id="IPR001328">
    <property type="entry name" value="Pept_tRNA_hydro"/>
</dbReference>
<evidence type="ECO:0000256" key="4">
    <source>
        <dbReference type="ARBA" id="ARBA00022884"/>
    </source>
</evidence>
<dbReference type="EC" id="3.1.1.29" evidence="1 7"/>
<feature type="binding site" evidence="7">
    <location>
        <position position="15"/>
    </location>
    <ligand>
        <name>tRNA</name>
        <dbReference type="ChEBI" id="CHEBI:17843"/>
    </ligand>
</feature>
<evidence type="ECO:0000256" key="5">
    <source>
        <dbReference type="ARBA" id="ARBA00038063"/>
    </source>
</evidence>
<keyword evidence="7" id="KW-0963">Cytoplasm</keyword>
<feature type="active site" description="Proton acceptor" evidence="7">
    <location>
        <position position="20"/>
    </location>
</feature>
<sequence length="187" mass="20810">MKYLIVGLGNIGSEYHETRHNIGFMVVDALAKSSNTNFIDGRYGFTAQLSLKGRQLLLLKPSTYMNLSGNAVRYWMQKENILLENVLIVVDDLALPFGTLRLKGKGSDAGHNGLKHIAATLGTENYARLRFGIGNDFPRGGQVDYVLGNFTNDDWEVMDERLKTAGEIIKSFCLAGISITMNQYNKK</sequence>
<evidence type="ECO:0000256" key="2">
    <source>
        <dbReference type="ARBA" id="ARBA00022555"/>
    </source>
</evidence>
<feature type="site" description="Discriminates between blocked and unblocked aminoacyl-tRNA" evidence="7">
    <location>
        <position position="10"/>
    </location>
</feature>
<keyword evidence="2 7" id="KW-0820">tRNA-binding</keyword>
<dbReference type="PANTHER" id="PTHR17224">
    <property type="entry name" value="PEPTIDYL-TRNA HYDROLASE"/>
    <property type="match status" value="1"/>
</dbReference>
<dbReference type="SUPFAM" id="SSF53178">
    <property type="entry name" value="Peptidyl-tRNA hydrolase-like"/>
    <property type="match status" value="1"/>
</dbReference>
<comment type="function">
    <text evidence="7">Catalyzes the release of premature peptidyl moieties from peptidyl-tRNA molecules trapped in stalled 50S ribosomal subunits, and thus maintains levels of free tRNAs and 50S ribosomes.</text>
</comment>
<evidence type="ECO:0000256" key="3">
    <source>
        <dbReference type="ARBA" id="ARBA00022801"/>
    </source>
</evidence>
<dbReference type="Proteomes" id="UP000238304">
    <property type="component" value="Chromosome"/>
</dbReference>
<dbReference type="HAMAP" id="MF_00083">
    <property type="entry name" value="Pept_tRNA_hydro_bact"/>
    <property type="match status" value="1"/>
</dbReference>
<evidence type="ECO:0000256" key="9">
    <source>
        <dbReference type="RuleBase" id="RU004320"/>
    </source>
</evidence>
<dbReference type="NCBIfam" id="TIGR00447">
    <property type="entry name" value="pth"/>
    <property type="match status" value="1"/>
</dbReference>
<evidence type="ECO:0000256" key="7">
    <source>
        <dbReference type="HAMAP-Rule" id="MF_00083"/>
    </source>
</evidence>
<feature type="binding site" evidence="7">
    <location>
        <position position="112"/>
    </location>
    <ligand>
        <name>tRNA</name>
        <dbReference type="ChEBI" id="CHEBI:17843"/>
    </ligand>
</feature>
<evidence type="ECO:0000256" key="1">
    <source>
        <dbReference type="ARBA" id="ARBA00013260"/>
    </source>
</evidence>
<feature type="binding site" evidence="7">
    <location>
        <position position="64"/>
    </location>
    <ligand>
        <name>tRNA</name>
        <dbReference type="ChEBI" id="CHEBI:17843"/>
    </ligand>
</feature>
<dbReference type="PANTHER" id="PTHR17224:SF1">
    <property type="entry name" value="PEPTIDYL-TRNA HYDROLASE"/>
    <property type="match status" value="1"/>
</dbReference>
<gene>
    <name evidence="7" type="primary">pth</name>
    <name evidence="10" type="ORF">C4H11_02410</name>
</gene>
<comment type="subcellular location">
    <subcellularLocation>
        <location evidence="7">Cytoplasm</location>
    </subcellularLocation>
</comment>
<dbReference type="RefSeq" id="WP_106040340.1">
    <property type="nucleotide sequence ID" value="NZ_CP027231.1"/>
</dbReference>
<comment type="function">
    <text evidence="7">Hydrolyzes ribosome-free peptidyl-tRNAs (with 1 or more amino acids incorporated), which drop off the ribosome during protein synthesis, or as a result of ribosome stalling.</text>
</comment>
<accession>A0ABN5IJW1</accession>
<dbReference type="InterPro" id="IPR036416">
    <property type="entry name" value="Pept_tRNA_hydro_sf"/>
</dbReference>
<dbReference type="Gene3D" id="3.40.50.1470">
    <property type="entry name" value="Peptidyl-tRNA hydrolase"/>
    <property type="match status" value="1"/>
</dbReference>
<protein>
    <recommendedName>
        <fullName evidence="6 7">Peptidyl-tRNA hydrolase</fullName>
        <shortName evidence="7">Pth</shortName>
        <ecNumber evidence="1 7">3.1.1.29</ecNumber>
    </recommendedName>
</protein>
<name>A0ABN5IJW1_9BACE</name>
<reference evidence="10 11" key="1">
    <citation type="submission" date="2018-02" db="EMBL/GenBank/DDBJ databases">
        <authorList>
            <person name="Holder M.E."/>
            <person name="Ajami N.J."/>
            <person name="Petrosino J.F."/>
        </authorList>
    </citation>
    <scope>NUCLEOTIDE SEQUENCE [LARGE SCALE GENOMIC DNA]</scope>
    <source>
        <strain evidence="10 11">ATCC 33285</strain>
    </source>
</reference>
<dbReference type="Pfam" id="PF01195">
    <property type="entry name" value="Pept_tRNA_hydro"/>
    <property type="match status" value="1"/>
</dbReference>
<evidence type="ECO:0000256" key="6">
    <source>
        <dbReference type="ARBA" id="ARBA00050038"/>
    </source>
</evidence>
<dbReference type="EMBL" id="CP027231">
    <property type="protein sequence ID" value="AVM51958.1"/>
    <property type="molecule type" value="Genomic_DNA"/>
</dbReference>
<dbReference type="GO" id="GO:0016787">
    <property type="term" value="F:hydrolase activity"/>
    <property type="evidence" value="ECO:0007669"/>
    <property type="project" value="UniProtKB-KW"/>
</dbReference>
<evidence type="ECO:0000313" key="10">
    <source>
        <dbReference type="EMBL" id="AVM51958.1"/>
    </source>
</evidence>
<feature type="site" description="Stabilizes the basic form of H active site to accept a proton" evidence="7">
    <location>
        <position position="91"/>
    </location>
</feature>
<comment type="subunit">
    <text evidence="7">Monomer.</text>
</comment>
<keyword evidence="11" id="KW-1185">Reference proteome</keyword>
<feature type="binding site" evidence="7">
    <location>
        <position position="66"/>
    </location>
    <ligand>
        <name>tRNA</name>
        <dbReference type="ChEBI" id="CHEBI:17843"/>
    </ligand>
</feature>
<organism evidence="10 11">
    <name type="scientific">Bacteroides zoogleoformans</name>
    <dbReference type="NCBI Taxonomy" id="28119"/>
    <lineage>
        <taxon>Bacteria</taxon>
        <taxon>Pseudomonadati</taxon>
        <taxon>Bacteroidota</taxon>
        <taxon>Bacteroidia</taxon>
        <taxon>Bacteroidales</taxon>
        <taxon>Bacteroidaceae</taxon>
        <taxon>Bacteroides</taxon>
    </lineage>
</organism>
<keyword evidence="4 7" id="KW-0694">RNA-binding</keyword>